<reference evidence="3" key="1">
    <citation type="submission" date="2016-11" db="UniProtKB">
        <authorList>
            <consortium name="WormBaseParasite"/>
        </authorList>
    </citation>
    <scope>IDENTIFICATION</scope>
</reference>
<evidence type="ECO:0000313" key="3">
    <source>
        <dbReference type="WBParaSite" id="maker-uti_cns_0048065-snap-gene-0.4-mRNA-1"/>
    </source>
</evidence>
<sequence>VYNLHVAGFEKLQSDEVSLAEFPAANRQTAPSRSAAISGDAAGARPVLAPSIRQQPFTPTPRQTQDPLGTRQLQNLSSSETKATHFEIMSAPLRSAMLLLAATLCLLSGTWTGVSAHETAVQRICGRNPFSQMKQMAEQILGRYLDAYEFNAIFNRALNDKFRGRRLRQLVTQYQDCRLAPRLTILTANPAADNKINLPFTVNRFTVKTFLRVTVSDYNSNKNRPRPIATVNFIFASPSSKTDNR</sequence>
<name>A0A1I8JIL4_9PLAT</name>
<feature type="compositionally biased region" description="Low complexity" evidence="1">
    <location>
        <begin position="54"/>
        <end position="67"/>
    </location>
</feature>
<proteinExistence type="predicted"/>
<dbReference type="WBParaSite" id="maker-uti_cns_0048065-snap-gene-0.4-mRNA-1">
    <property type="protein sequence ID" value="maker-uti_cns_0048065-snap-gene-0.4-mRNA-1"/>
    <property type="gene ID" value="maker-uti_cns_0048065-snap-gene-0.4"/>
</dbReference>
<dbReference type="AlphaFoldDB" id="A0A1I8JIL4"/>
<feature type="region of interest" description="Disordered" evidence="1">
    <location>
        <begin position="49"/>
        <end position="78"/>
    </location>
</feature>
<evidence type="ECO:0000256" key="1">
    <source>
        <dbReference type="SAM" id="MobiDB-lite"/>
    </source>
</evidence>
<dbReference type="Proteomes" id="UP000095280">
    <property type="component" value="Unplaced"/>
</dbReference>
<protein>
    <submittedName>
        <fullName evidence="3">Conserved secreted protein</fullName>
    </submittedName>
</protein>
<evidence type="ECO:0000313" key="2">
    <source>
        <dbReference type="Proteomes" id="UP000095280"/>
    </source>
</evidence>
<organism evidence="2 3">
    <name type="scientific">Macrostomum lignano</name>
    <dbReference type="NCBI Taxonomy" id="282301"/>
    <lineage>
        <taxon>Eukaryota</taxon>
        <taxon>Metazoa</taxon>
        <taxon>Spiralia</taxon>
        <taxon>Lophotrochozoa</taxon>
        <taxon>Platyhelminthes</taxon>
        <taxon>Rhabditophora</taxon>
        <taxon>Macrostomorpha</taxon>
        <taxon>Macrostomida</taxon>
        <taxon>Macrostomidae</taxon>
        <taxon>Macrostomum</taxon>
    </lineage>
</organism>
<accession>A0A1I8JIL4</accession>
<keyword evidence="2" id="KW-1185">Reference proteome</keyword>